<evidence type="ECO:0000256" key="1">
    <source>
        <dbReference type="SAM" id="MobiDB-lite"/>
    </source>
</evidence>
<keyword evidence="2" id="KW-0472">Membrane</keyword>
<feature type="transmembrane region" description="Helical" evidence="2">
    <location>
        <begin position="162"/>
        <end position="182"/>
    </location>
</feature>
<evidence type="ECO:0000256" key="2">
    <source>
        <dbReference type="SAM" id="Phobius"/>
    </source>
</evidence>
<gene>
    <name evidence="3" type="ORF">BU24DRAFT_162295</name>
</gene>
<keyword evidence="2" id="KW-1133">Transmembrane helix</keyword>
<dbReference type="RefSeq" id="XP_033386273.1">
    <property type="nucleotide sequence ID" value="XM_033521390.1"/>
</dbReference>
<keyword evidence="4" id="KW-1185">Reference proteome</keyword>
<feature type="region of interest" description="Disordered" evidence="1">
    <location>
        <begin position="101"/>
        <end position="146"/>
    </location>
</feature>
<feature type="compositionally biased region" description="Low complexity" evidence="1">
    <location>
        <begin position="128"/>
        <end position="140"/>
    </location>
</feature>
<feature type="compositionally biased region" description="Basic and acidic residues" evidence="1">
    <location>
        <begin position="117"/>
        <end position="126"/>
    </location>
</feature>
<accession>A0A6A5Y049</accession>
<protein>
    <submittedName>
        <fullName evidence="3">Uncharacterized protein</fullName>
    </submittedName>
</protein>
<name>A0A6A5Y049_9PLEO</name>
<proteinExistence type="predicted"/>
<feature type="compositionally biased region" description="Polar residues" evidence="1">
    <location>
        <begin position="104"/>
        <end position="116"/>
    </location>
</feature>
<dbReference type="GeneID" id="54278787"/>
<evidence type="ECO:0000313" key="4">
    <source>
        <dbReference type="Proteomes" id="UP000799778"/>
    </source>
</evidence>
<feature type="region of interest" description="Disordered" evidence="1">
    <location>
        <begin position="1"/>
        <end position="38"/>
    </location>
</feature>
<keyword evidence="2" id="KW-0812">Transmembrane</keyword>
<evidence type="ECO:0000313" key="3">
    <source>
        <dbReference type="EMBL" id="KAF2017934.1"/>
    </source>
</evidence>
<reference evidence="3" key="1">
    <citation type="journal article" date="2020" name="Stud. Mycol.">
        <title>101 Dothideomycetes genomes: a test case for predicting lifestyles and emergence of pathogens.</title>
        <authorList>
            <person name="Haridas S."/>
            <person name="Albert R."/>
            <person name="Binder M."/>
            <person name="Bloem J."/>
            <person name="Labutti K."/>
            <person name="Salamov A."/>
            <person name="Andreopoulos B."/>
            <person name="Baker S."/>
            <person name="Barry K."/>
            <person name="Bills G."/>
            <person name="Bluhm B."/>
            <person name="Cannon C."/>
            <person name="Castanera R."/>
            <person name="Culley D."/>
            <person name="Daum C."/>
            <person name="Ezra D."/>
            <person name="Gonzalez J."/>
            <person name="Henrissat B."/>
            <person name="Kuo A."/>
            <person name="Liang C."/>
            <person name="Lipzen A."/>
            <person name="Lutzoni F."/>
            <person name="Magnuson J."/>
            <person name="Mondo S."/>
            <person name="Nolan M."/>
            <person name="Ohm R."/>
            <person name="Pangilinan J."/>
            <person name="Park H.-J."/>
            <person name="Ramirez L."/>
            <person name="Alfaro M."/>
            <person name="Sun H."/>
            <person name="Tritt A."/>
            <person name="Yoshinaga Y."/>
            <person name="Zwiers L.-H."/>
            <person name="Turgeon B."/>
            <person name="Goodwin S."/>
            <person name="Spatafora J."/>
            <person name="Crous P."/>
            <person name="Grigoriev I."/>
        </authorList>
    </citation>
    <scope>NUCLEOTIDE SEQUENCE</scope>
    <source>
        <strain evidence="3">CBS 175.79</strain>
    </source>
</reference>
<organism evidence="3 4">
    <name type="scientific">Aaosphaeria arxii CBS 175.79</name>
    <dbReference type="NCBI Taxonomy" id="1450172"/>
    <lineage>
        <taxon>Eukaryota</taxon>
        <taxon>Fungi</taxon>
        <taxon>Dikarya</taxon>
        <taxon>Ascomycota</taxon>
        <taxon>Pezizomycotina</taxon>
        <taxon>Dothideomycetes</taxon>
        <taxon>Pleosporomycetidae</taxon>
        <taxon>Pleosporales</taxon>
        <taxon>Pleosporales incertae sedis</taxon>
        <taxon>Aaosphaeria</taxon>
    </lineage>
</organism>
<feature type="transmembrane region" description="Helical" evidence="2">
    <location>
        <begin position="188"/>
        <end position="207"/>
    </location>
</feature>
<dbReference type="Proteomes" id="UP000799778">
    <property type="component" value="Unassembled WGS sequence"/>
</dbReference>
<dbReference type="EMBL" id="ML978068">
    <property type="protein sequence ID" value="KAF2017934.1"/>
    <property type="molecule type" value="Genomic_DNA"/>
</dbReference>
<dbReference type="AlphaFoldDB" id="A0A6A5Y049"/>
<feature type="compositionally biased region" description="Low complexity" evidence="1">
    <location>
        <begin position="18"/>
        <end position="32"/>
    </location>
</feature>
<sequence>MEAPQPPSLSSKEPTYVSLSTHTSLDSSTTPLPIRKTRSSLRLQLRELPASSRQPLSDITSMHTIPDAPATWPPFHNTKSCRCSYSRQLPGLSLRESSHAIPSMNASPDASANTQNRETESPDHRSASVPLPSSRRSVSLETRGEIRTTDNKPDPLFYFRVIWRYIIVPLLKYLLTTVGYVGYWMQPYLALGLAMVILWFALSYAAFTMQTTMSATLAPLCNLPGSSYLSMCAHTSTTPTASQAAPFDDLMAVQGTLADVLSSAKDTSMLPSTMKESELGFRQVRSIVRHTQLPSRPGLINELDNFIETARQASQDLTVYNSKLTHLVNRVIRLNKSTRETLEGIAEKEVNTSSLERLLDSINPWKLWIAPIPDSQQLIFQRYVTHISLVKPYFTDPIKRGESLLAALNSMEDKLDDIANIAVEDDVKITTDREILLSQLWTKLGGHQVKRKPQEGHLNILSQLMHQKRLAASHVGTTLLKLNTIVAELGKLQETANATGLVPWDDSRPWTLHFADIEDQIEQFTDFARTESP</sequence>
<dbReference type="OrthoDB" id="4179406at2759"/>